<feature type="compositionally biased region" description="Low complexity" evidence="1">
    <location>
        <begin position="628"/>
        <end position="644"/>
    </location>
</feature>
<feature type="compositionally biased region" description="Low complexity" evidence="1">
    <location>
        <begin position="400"/>
        <end position="411"/>
    </location>
</feature>
<gene>
    <name evidence="2" type="ORF">GFSPODELE1_LOCUS8836</name>
</gene>
<feature type="region of interest" description="Disordered" evidence="1">
    <location>
        <begin position="396"/>
        <end position="420"/>
    </location>
</feature>
<feature type="region of interest" description="Disordered" evidence="1">
    <location>
        <begin position="162"/>
        <end position="239"/>
    </location>
</feature>
<evidence type="ECO:0008006" key="4">
    <source>
        <dbReference type="Google" id="ProtNLM"/>
    </source>
</evidence>
<dbReference type="InterPro" id="IPR011993">
    <property type="entry name" value="PH-like_dom_sf"/>
</dbReference>
<feature type="compositionally biased region" description="Acidic residues" evidence="1">
    <location>
        <begin position="1097"/>
        <end position="1109"/>
    </location>
</feature>
<evidence type="ECO:0000313" key="2">
    <source>
        <dbReference type="EMBL" id="CAL1712462.1"/>
    </source>
</evidence>
<feature type="region of interest" description="Disordered" evidence="1">
    <location>
        <begin position="605"/>
        <end position="657"/>
    </location>
</feature>
<feature type="compositionally biased region" description="Basic residues" evidence="1">
    <location>
        <begin position="1287"/>
        <end position="1299"/>
    </location>
</feature>
<feature type="region of interest" description="Disordered" evidence="1">
    <location>
        <begin position="931"/>
        <end position="1217"/>
    </location>
</feature>
<proteinExistence type="predicted"/>
<feature type="compositionally biased region" description="Polar residues" evidence="1">
    <location>
        <begin position="512"/>
        <end position="526"/>
    </location>
</feature>
<dbReference type="Proteomes" id="UP001497453">
    <property type="component" value="Chromosome 7"/>
</dbReference>
<dbReference type="Gene3D" id="2.30.29.30">
    <property type="entry name" value="Pleckstrin-homology domain (PH domain)/Phosphotyrosine-binding domain (PTB)"/>
    <property type="match status" value="1"/>
</dbReference>
<feature type="region of interest" description="Disordered" evidence="1">
    <location>
        <begin position="798"/>
        <end position="893"/>
    </location>
</feature>
<name>A0ABP1DZ12_9APHY</name>
<feature type="compositionally biased region" description="Basic and acidic residues" evidence="1">
    <location>
        <begin position="1388"/>
        <end position="1405"/>
    </location>
</feature>
<evidence type="ECO:0000256" key="1">
    <source>
        <dbReference type="SAM" id="MobiDB-lite"/>
    </source>
</evidence>
<feature type="compositionally biased region" description="Polar residues" evidence="1">
    <location>
        <begin position="170"/>
        <end position="187"/>
    </location>
</feature>
<dbReference type="PANTHER" id="PTHR38700:SF1">
    <property type="entry name" value="PH DOMAIN-CONTAINING PROTEIN"/>
    <property type="match status" value="1"/>
</dbReference>
<dbReference type="SUPFAM" id="SSF54236">
    <property type="entry name" value="Ubiquitin-like"/>
    <property type="match status" value="1"/>
</dbReference>
<feature type="compositionally biased region" description="Basic and acidic residues" evidence="1">
    <location>
        <begin position="1237"/>
        <end position="1251"/>
    </location>
</feature>
<evidence type="ECO:0000313" key="3">
    <source>
        <dbReference type="Proteomes" id="UP001497453"/>
    </source>
</evidence>
<feature type="region of interest" description="Disordered" evidence="1">
    <location>
        <begin position="1230"/>
        <end position="1451"/>
    </location>
</feature>
<protein>
    <recommendedName>
        <fullName evidence="4">PH domain-containing protein</fullName>
    </recommendedName>
</protein>
<sequence>MPTLNAHTGHAPCLLLYSSHRQTGLLHNGIFSRERSHFKPATDTEYPAVTIVDCYLPEEEVISNPLRGVPIEVIERLEPASKAWARLPYGCDCPLIDSPDTAAFSPASSQPPSPLVLTKSLPFLPSGCDDPPPHQYQPLRSEHTIEPNMGVKNRRSLQPLFVPPFLRPSSPANASPSQTTRQRSHSAAPSPLALNVTDSSHLDIPPAIPIASDDKSTRNTSSSIPLVTPRNSPPPDLLDDDPFANLSPGPSVITFLASDATPHGRSRSASLPRLRTSLDAGREVHPVASPSPRSPLAQSALLYADGTRSLSRATGTLFTGAENSLPSTPPSTPRLGVRQSGGSALWSAAQDRVKPAYTRPAFRPRPSLPSLRTLAQAQVVVAPKVRRGRVGAKLPVEPWESQSSDISTSEQSESEAADMALSRCMSAPALRARSPYPEQAFPGVQPQTPPKPSHSRRPSGLSTIRDSRLIPQDASVDGFSSQESLTSEDVREIIDAQTLLDAGFISDTNRDQVQGSSLIPSNSVPENATEPEPMEPTRGVRPSHTRRPSGLTTIRDSRLINAEAEAGDYGMVFTTSPTEIIPMTTSPSDGALPRPAQENLPSALSLMRSHSEPESSTSPSSVHLYTAPSLSPSPSQCSTTSTSTCDGHEDIHDSPPSSVEAHTLFSTSCSTLVSCPKEDFSCDSTYGSPYSSHLNLPAYTTPFPRRSIYDDLASTLEYDYAEMVTRLGPSPTHGLDASLGYSPSQHGGIQDEIQPGTSADTIRRLSFSSSHLHTGHRREGSNGSNHSLGQTLEWTSTSLTGLGLPMSPSSTSTTTTTSSSDGMLSYEPSSTASSEYGHAHEEGETDGYATDSFLSFSSEEEDEGKSVYGSAAESLSVPVSQMQTPPTFEDDLDVGEEDGKAVVNSIEVIGAEDMSKEFVASPDVEDITFQADDTIPEESQVISRPSSKHSSPNISRSTSERSAKRKLSTSSSIQNSLRQLFRIPSSTGKAEVTESIHPEPASSSQILEMLSRNTSIRSASSEVVDANEGYRGNRQRSGTLHSSASGTGFGDSGRLGSSASFRGSGGLGGSGGSGGRKGQDDDEQWNRRPAARSTAPEETDSETDEDETDEYGRSASALRSARPEESPTSSDDDDVPLAQQIPTALKAQKTIRRQVRDELGRRRLEKKAVAAAKQDRNSPVATLEQRSISAREPASQPWKPFTRARTKTLPSNSMNPFSVGELTNKLLSVQTGQIPHRLSEEVPRRSSRDPSVDVQAGPSQSRVPPQPEFLSTPVPVTDPSAGAARPRMLRPTRSFHRPRTTGEESYVPPPLPLEHNGRLGRSVTSVTKRTPDTYQFSTPPVSPFVMRDGGLDRGKSLRSHSRRPSVDKDVLPPTTPLDRSRSTRSRRPSVENRDDGHGATLDRARSVKSHSRRPSVEEDGRRAPSRPPMPPLPSAEVVSTFPSTPPPPPKPIQMWQQRIFVNTLQSYCQVEVHAGTTARDVLRIMESQKALPGGGTNWMMWEVCQDFGMERPIRSYELLSDVSASWNAEKTVNVFLVRQTDLAAMLSSSAVPSSSPVHFGTVQWEYKRGKWQKRRIELREHSLWLSKKDSGKDQTFLCSLANFDAYFVTRPGKAPKSFVFAVKSTDNLSFFENTADYMHTFACEKKDGQALIEKILLARSYVLYQERNVLTNTSASAGGAGAALSRAGTRKGQRPAQPLLNFNGAPAIGDTPPVPAMFEPGSLLSRRT</sequence>
<reference evidence="3" key="1">
    <citation type="submission" date="2024-04" db="EMBL/GenBank/DDBJ databases">
        <authorList>
            <person name="Shaw F."/>
            <person name="Minotto A."/>
        </authorList>
    </citation>
    <scope>NUCLEOTIDE SEQUENCE [LARGE SCALE GENOMIC DNA]</scope>
</reference>
<feature type="compositionally biased region" description="Gly residues" evidence="1">
    <location>
        <begin position="1063"/>
        <end position="1076"/>
    </location>
</feature>
<feature type="compositionally biased region" description="Polar residues" evidence="1">
    <location>
        <begin position="1001"/>
        <end position="1021"/>
    </location>
</feature>
<feature type="compositionally biased region" description="Polar residues" evidence="1">
    <location>
        <begin position="968"/>
        <end position="988"/>
    </location>
</feature>
<feature type="compositionally biased region" description="Polar residues" evidence="1">
    <location>
        <begin position="478"/>
        <end position="487"/>
    </location>
</feature>
<feature type="compositionally biased region" description="Polar residues" evidence="1">
    <location>
        <begin position="1322"/>
        <end position="1339"/>
    </location>
</feature>
<feature type="compositionally biased region" description="Polar residues" evidence="1">
    <location>
        <begin position="877"/>
        <end position="886"/>
    </location>
</feature>
<keyword evidence="3" id="KW-1185">Reference proteome</keyword>
<feature type="region of interest" description="Disordered" evidence="1">
    <location>
        <begin position="436"/>
        <end position="487"/>
    </location>
</feature>
<organism evidence="2 3">
    <name type="scientific">Somion occarium</name>
    <dbReference type="NCBI Taxonomy" id="3059160"/>
    <lineage>
        <taxon>Eukaryota</taxon>
        <taxon>Fungi</taxon>
        <taxon>Dikarya</taxon>
        <taxon>Basidiomycota</taxon>
        <taxon>Agaricomycotina</taxon>
        <taxon>Agaricomycetes</taxon>
        <taxon>Polyporales</taxon>
        <taxon>Cerrenaceae</taxon>
        <taxon>Somion</taxon>
    </lineage>
</organism>
<accession>A0ABP1DZ12</accession>
<dbReference type="InterPro" id="IPR029071">
    <property type="entry name" value="Ubiquitin-like_domsf"/>
</dbReference>
<feature type="compositionally biased region" description="Polar residues" evidence="1">
    <location>
        <begin position="1177"/>
        <end position="1188"/>
    </location>
</feature>
<feature type="compositionally biased region" description="Polar residues" evidence="1">
    <location>
        <begin position="1035"/>
        <end position="1046"/>
    </location>
</feature>
<feature type="region of interest" description="Disordered" evidence="1">
    <location>
        <begin position="512"/>
        <end position="559"/>
    </location>
</feature>
<feature type="compositionally biased region" description="Low complexity" evidence="1">
    <location>
        <begin position="809"/>
        <end position="820"/>
    </location>
</feature>
<dbReference type="EMBL" id="OZ037950">
    <property type="protein sequence ID" value="CAL1712462.1"/>
    <property type="molecule type" value="Genomic_DNA"/>
</dbReference>
<dbReference type="PANTHER" id="PTHR38700">
    <property type="entry name" value="YALI0E22418P"/>
    <property type="match status" value="1"/>
</dbReference>
<feature type="region of interest" description="Disordered" evidence="1">
    <location>
        <begin position="318"/>
        <end position="339"/>
    </location>
</feature>
<feature type="compositionally biased region" description="Polar residues" evidence="1">
    <location>
        <begin position="940"/>
        <end position="957"/>
    </location>
</feature>
<feature type="compositionally biased region" description="Basic and acidic residues" evidence="1">
    <location>
        <begin position="1154"/>
        <end position="1176"/>
    </location>
</feature>